<dbReference type="AlphaFoldDB" id="A0A840KEX7"/>
<organism evidence="1 2">
    <name type="scientific">Chryseobacterium defluvii</name>
    <dbReference type="NCBI Taxonomy" id="160396"/>
    <lineage>
        <taxon>Bacteria</taxon>
        <taxon>Pseudomonadati</taxon>
        <taxon>Bacteroidota</taxon>
        <taxon>Flavobacteriia</taxon>
        <taxon>Flavobacteriales</taxon>
        <taxon>Weeksellaceae</taxon>
        <taxon>Chryseobacterium group</taxon>
        <taxon>Chryseobacterium</taxon>
    </lineage>
</organism>
<evidence type="ECO:0000313" key="2">
    <source>
        <dbReference type="Proteomes" id="UP000592180"/>
    </source>
</evidence>
<accession>A0A840KEX7</accession>
<proteinExistence type="predicted"/>
<dbReference type="RefSeq" id="WP_184191306.1">
    <property type="nucleotide sequence ID" value="NZ_JACHLE010000005.1"/>
</dbReference>
<comment type="caution">
    <text evidence="1">The sequence shown here is derived from an EMBL/GenBank/DDBJ whole genome shotgun (WGS) entry which is preliminary data.</text>
</comment>
<evidence type="ECO:0000313" key="1">
    <source>
        <dbReference type="EMBL" id="MBB4807931.1"/>
    </source>
</evidence>
<keyword evidence="2" id="KW-1185">Reference proteome</keyword>
<dbReference type="EMBL" id="JACHLE010000005">
    <property type="protein sequence ID" value="MBB4807931.1"/>
    <property type="molecule type" value="Genomic_DNA"/>
</dbReference>
<dbReference type="Proteomes" id="UP000592180">
    <property type="component" value="Unassembled WGS sequence"/>
</dbReference>
<protein>
    <submittedName>
        <fullName evidence="1">Uncharacterized protein</fullName>
    </submittedName>
</protein>
<reference evidence="1 2" key="1">
    <citation type="submission" date="2020-08" db="EMBL/GenBank/DDBJ databases">
        <title>Functional genomics of gut bacteria from endangered species of beetles.</title>
        <authorList>
            <person name="Carlos-Shanley C."/>
        </authorList>
    </citation>
    <scope>NUCLEOTIDE SEQUENCE [LARGE SCALE GENOMIC DNA]</scope>
    <source>
        <strain evidence="1 2">S00151</strain>
    </source>
</reference>
<sequence length="109" mass="12398">MRREVLQRFLTNTDETGRFIVKSSVTGITYFVEPLYTGKSAGWGDLNPATKQLEGNYGSKNTGAVKERDSLVKEENGFVNVGYFKGSPFGEIDRRDKEHELRIKQKHIN</sequence>
<name>A0A840KEX7_9FLAO</name>
<gene>
    <name evidence="1" type="ORF">HNP38_003247</name>
</gene>